<dbReference type="RefSeq" id="WP_146532986.1">
    <property type="nucleotide sequence ID" value="NZ_SJPX01000001.1"/>
</dbReference>
<name>A0A5C6F8Z1_9BACT</name>
<evidence type="ECO:0000259" key="3">
    <source>
        <dbReference type="Pfam" id="PF02834"/>
    </source>
</evidence>
<comment type="caution">
    <text evidence="4">The sequence shown here is derived from an EMBL/GenBank/DDBJ whole genome shotgun (WGS) entry which is preliminary data.</text>
</comment>
<dbReference type="GO" id="GO:0008664">
    <property type="term" value="F:RNA 2',3'-cyclic 3'-phosphodiesterase activity"/>
    <property type="evidence" value="ECO:0007669"/>
    <property type="project" value="UniProtKB-EC"/>
</dbReference>
<organism evidence="4 5">
    <name type="scientific">Rubripirellula reticaptiva</name>
    <dbReference type="NCBI Taxonomy" id="2528013"/>
    <lineage>
        <taxon>Bacteria</taxon>
        <taxon>Pseudomonadati</taxon>
        <taxon>Planctomycetota</taxon>
        <taxon>Planctomycetia</taxon>
        <taxon>Pirellulales</taxon>
        <taxon>Pirellulaceae</taxon>
        <taxon>Rubripirellula</taxon>
    </lineage>
</organism>
<dbReference type="NCBIfam" id="TIGR02258">
    <property type="entry name" value="2_5_ligase"/>
    <property type="match status" value="1"/>
</dbReference>
<gene>
    <name evidence="4" type="ORF">Poly59_11230</name>
</gene>
<keyword evidence="1 2" id="KW-0378">Hydrolase</keyword>
<protein>
    <recommendedName>
        <fullName evidence="2">RNA 2',3'-cyclic phosphodiesterase</fullName>
        <shortName evidence="2">RNA 2',3'-CPDase</shortName>
        <ecNumber evidence="2">3.1.4.58</ecNumber>
    </recommendedName>
</protein>
<reference evidence="4 5" key="1">
    <citation type="submission" date="2019-02" db="EMBL/GenBank/DDBJ databases">
        <title>Deep-cultivation of Planctomycetes and their phenomic and genomic characterization uncovers novel biology.</title>
        <authorList>
            <person name="Wiegand S."/>
            <person name="Jogler M."/>
            <person name="Boedeker C."/>
            <person name="Pinto D."/>
            <person name="Vollmers J."/>
            <person name="Rivas-Marin E."/>
            <person name="Kohn T."/>
            <person name="Peeters S.H."/>
            <person name="Heuer A."/>
            <person name="Rast P."/>
            <person name="Oberbeckmann S."/>
            <person name="Bunk B."/>
            <person name="Jeske O."/>
            <person name="Meyerdierks A."/>
            <person name="Storesund J.E."/>
            <person name="Kallscheuer N."/>
            <person name="Luecker S."/>
            <person name="Lage O.M."/>
            <person name="Pohl T."/>
            <person name="Merkel B.J."/>
            <person name="Hornburger P."/>
            <person name="Mueller R.-W."/>
            <person name="Bruemmer F."/>
            <person name="Labrenz M."/>
            <person name="Spormann A.M."/>
            <person name="Op Den Camp H."/>
            <person name="Overmann J."/>
            <person name="Amann R."/>
            <person name="Jetten M.S.M."/>
            <person name="Mascher T."/>
            <person name="Medema M.H."/>
            <person name="Devos D.P."/>
            <person name="Kaster A.-K."/>
            <person name="Ovreas L."/>
            <person name="Rohde M."/>
            <person name="Galperin M.Y."/>
            <person name="Jogler C."/>
        </authorList>
    </citation>
    <scope>NUCLEOTIDE SEQUENCE [LARGE SCALE GENOMIC DNA]</scope>
    <source>
        <strain evidence="4 5">Poly59</strain>
    </source>
</reference>
<dbReference type="EMBL" id="SJPX01000001">
    <property type="protein sequence ID" value="TWU58213.1"/>
    <property type="molecule type" value="Genomic_DNA"/>
</dbReference>
<feature type="short sequence motif" description="HXTX 1" evidence="2">
    <location>
        <begin position="43"/>
        <end position="46"/>
    </location>
</feature>
<dbReference type="PANTHER" id="PTHR35561">
    <property type="entry name" value="RNA 2',3'-CYCLIC PHOSPHODIESTERASE"/>
    <property type="match status" value="1"/>
</dbReference>
<dbReference type="EC" id="3.1.4.58" evidence="2"/>
<comment type="function">
    <text evidence="2">Hydrolyzes RNA 2',3'-cyclic phosphodiester to an RNA 2'-phosphomonoester.</text>
</comment>
<dbReference type="PANTHER" id="PTHR35561:SF1">
    <property type="entry name" value="RNA 2',3'-CYCLIC PHOSPHODIESTERASE"/>
    <property type="match status" value="1"/>
</dbReference>
<dbReference type="InterPro" id="IPR004175">
    <property type="entry name" value="RNA_CPDase"/>
</dbReference>
<accession>A0A5C6F8Z1</accession>
<dbReference type="SUPFAM" id="SSF55144">
    <property type="entry name" value="LigT-like"/>
    <property type="match status" value="1"/>
</dbReference>
<dbReference type="Gene3D" id="3.90.1140.10">
    <property type="entry name" value="Cyclic phosphodiesterase"/>
    <property type="match status" value="1"/>
</dbReference>
<sequence length="189" mass="20749">MSTTRSFIAIPLSREITKGAVHLINRLKESGDGIKWVPTDNLHLTLKFLGDIETNDIPKISSVVRGVVEEFESFDLHFGGTRALPSPDKARELSAGIDDPSGSLVKMVENLELDLAELGFKREPRDYVPRLTLGRTRGGSRKASAEVVERVQAADAFELGTMGVEQVLMIGSFLDKTGPTYHVLDTIEL</sequence>
<feature type="domain" description="Phosphoesterase HXTX" evidence="3">
    <location>
        <begin position="10"/>
        <end position="91"/>
    </location>
</feature>
<proteinExistence type="inferred from homology"/>
<dbReference type="HAMAP" id="MF_01940">
    <property type="entry name" value="RNA_CPDase"/>
    <property type="match status" value="1"/>
</dbReference>
<comment type="similarity">
    <text evidence="2">Belongs to the 2H phosphoesterase superfamily. ThpR family.</text>
</comment>
<evidence type="ECO:0000256" key="1">
    <source>
        <dbReference type="ARBA" id="ARBA00022801"/>
    </source>
</evidence>
<dbReference type="AlphaFoldDB" id="A0A5C6F8Z1"/>
<evidence type="ECO:0000313" key="4">
    <source>
        <dbReference type="EMBL" id="TWU58213.1"/>
    </source>
</evidence>
<feature type="active site" description="Proton donor" evidence="2">
    <location>
        <position position="43"/>
    </location>
</feature>
<comment type="caution">
    <text evidence="2">Lacks conserved residue(s) required for the propagation of feature annotation.</text>
</comment>
<dbReference type="Proteomes" id="UP000317977">
    <property type="component" value="Unassembled WGS sequence"/>
</dbReference>
<dbReference type="InterPro" id="IPR009097">
    <property type="entry name" value="Cyclic_Pdiesterase"/>
</dbReference>
<keyword evidence="5" id="KW-1185">Reference proteome</keyword>
<dbReference type="GO" id="GO:0016874">
    <property type="term" value="F:ligase activity"/>
    <property type="evidence" value="ECO:0007669"/>
    <property type="project" value="UniProtKB-KW"/>
</dbReference>
<evidence type="ECO:0000313" key="5">
    <source>
        <dbReference type="Proteomes" id="UP000317977"/>
    </source>
</evidence>
<evidence type="ECO:0000256" key="2">
    <source>
        <dbReference type="HAMAP-Rule" id="MF_01940"/>
    </source>
</evidence>
<dbReference type="GO" id="GO:0004113">
    <property type="term" value="F:2',3'-cyclic-nucleotide 3'-phosphodiesterase activity"/>
    <property type="evidence" value="ECO:0007669"/>
    <property type="project" value="InterPro"/>
</dbReference>
<dbReference type="Pfam" id="PF02834">
    <property type="entry name" value="LigT_PEase"/>
    <property type="match status" value="1"/>
</dbReference>
<dbReference type="OrthoDB" id="9789350at2"/>
<keyword evidence="4" id="KW-0436">Ligase</keyword>
<dbReference type="InterPro" id="IPR014051">
    <property type="entry name" value="Phosphoesterase_HXTX"/>
</dbReference>
<comment type="catalytic activity">
    <reaction evidence="2">
        <text>a 3'-end 2',3'-cyclophospho-ribonucleotide-RNA + H2O = a 3'-end 2'-phospho-ribonucleotide-RNA + H(+)</text>
        <dbReference type="Rhea" id="RHEA:11828"/>
        <dbReference type="Rhea" id="RHEA-COMP:10464"/>
        <dbReference type="Rhea" id="RHEA-COMP:17353"/>
        <dbReference type="ChEBI" id="CHEBI:15377"/>
        <dbReference type="ChEBI" id="CHEBI:15378"/>
        <dbReference type="ChEBI" id="CHEBI:83064"/>
        <dbReference type="ChEBI" id="CHEBI:173113"/>
        <dbReference type="EC" id="3.1.4.58"/>
    </reaction>
</comment>